<gene>
    <name evidence="2" type="ORF">BFLFYP10_01716</name>
    <name evidence="1" type="ORF">ERS852461_04935</name>
</gene>
<reference evidence="1 3" key="1">
    <citation type="submission" date="2015-09" db="EMBL/GenBank/DDBJ databases">
        <authorList>
            <consortium name="Pathogen Informatics"/>
        </authorList>
    </citation>
    <scope>NUCLEOTIDE SEQUENCE [LARGE SCALE GENOMIC DNA]</scope>
    <source>
        <strain evidence="1 3">2789STDY5834846</strain>
    </source>
</reference>
<dbReference type="Proteomes" id="UP000095606">
    <property type="component" value="Unassembled WGS sequence"/>
</dbReference>
<name>A0A174VID0_9BACE</name>
<organism evidence="1 3">
    <name type="scientific">Bacteroides faecis</name>
    <dbReference type="NCBI Taxonomy" id="674529"/>
    <lineage>
        <taxon>Bacteria</taxon>
        <taxon>Pseudomonadati</taxon>
        <taxon>Bacteroidota</taxon>
        <taxon>Bacteroidia</taxon>
        <taxon>Bacteroidales</taxon>
        <taxon>Bacteroidaceae</taxon>
        <taxon>Bacteroides</taxon>
    </lineage>
</organism>
<evidence type="ECO:0000313" key="2">
    <source>
        <dbReference type="EMBL" id="VYT19338.1"/>
    </source>
</evidence>
<protein>
    <submittedName>
        <fullName evidence="1">Uncharacterized protein</fullName>
    </submittedName>
</protein>
<dbReference type="EMBL" id="CZAE01000040">
    <property type="protein sequence ID" value="CUQ30819.1"/>
    <property type="molecule type" value="Genomic_DNA"/>
</dbReference>
<accession>A0A174VID0</accession>
<dbReference type="AlphaFoldDB" id="A0A174VID0"/>
<sequence length="31" mass="3543">MMTATKIKKIPLIVYGIVCLFKEEGPNNYID</sequence>
<accession>A0A6N2UNN5</accession>
<proteinExistence type="predicted"/>
<reference evidence="2" key="2">
    <citation type="submission" date="2019-11" db="EMBL/GenBank/DDBJ databases">
        <authorList>
            <person name="Feng L."/>
        </authorList>
    </citation>
    <scope>NUCLEOTIDE SEQUENCE</scope>
    <source>
        <strain evidence="2">BfaecisLFYP10</strain>
    </source>
</reference>
<evidence type="ECO:0000313" key="1">
    <source>
        <dbReference type="EMBL" id="CUQ30819.1"/>
    </source>
</evidence>
<evidence type="ECO:0000313" key="3">
    <source>
        <dbReference type="Proteomes" id="UP000095606"/>
    </source>
</evidence>
<dbReference type="EMBL" id="CACRSZ010000046">
    <property type="protein sequence ID" value="VYT19338.1"/>
    <property type="molecule type" value="Genomic_DNA"/>
</dbReference>